<evidence type="ECO:0000256" key="5">
    <source>
        <dbReference type="ARBA" id="ARBA00023315"/>
    </source>
</evidence>
<keyword evidence="12" id="KW-1185">Reference proteome</keyword>
<dbReference type="GO" id="GO:0043810">
    <property type="term" value="F:ornithine-acyl [acyl carrier protein] N-acyltransferase activity"/>
    <property type="evidence" value="ECO:0007669"/>
    <property type="project" value="UniProtKB-EC"/>
</dbReference>
<dbReference type="EC" id="2.3.2.30" evidence="7"/>
<dbReference type="Gene3D" id="3.40.630.30">
    <property type="match status" value="1"/>
</dbReference>
<dbReference type="EMBL" id="VFSV01000009">
    <property type="protein sequence ID" value="TRD21872.1"/>
    <property type="molecule type" value="Genomic_DNA"/>
</dbReference>
<dbReference type="AlphaFoldDB" id="A0A547Q670"/>
<dbReference type="GO" id="GO:0006629">
    <property type="term" value="P:lipid metabolic process"/>
    <property type="evidence" value="ECO:0007669"/>
    <property type="project" value="UniProtKB-KW"/>
</dbReference>
<keyword evidence="4" id="KW-0443">Lipid metabolism</keyword>
<evidence type="ECO:0000313" key="11">
    <source>
        <dbReference type="EMBL" id="TRD21872.1"/>
    </source>
</evidence>
<comment type="pathway">
    <text evidence="1">Lipid metabolism.</text>
</comment>
<dbReference type="PANTHER" id="PTHR37323:SF1">
    <property type="entry name" value="L-ORNITHINE N(ALPHA)-ACYLTRANSFERASE"/>
    <property type="match status" value="1"/>
</dbReference>
<organism evidence="11 12">
    <name type="scientific">Palleronia caenipelagi</name>
    <dbReference type="NCBI Taxonomy" id="2489174"/>
    <lineage>
        <taxon>Bacteria</taxon>
        <taxon>Pseudomonadati</taxon>
        <taxon>Pseudomonadota</taxon>
        <taxon>Alphaproteobacteria</taxon>
        <taxon>Rhodobacterales</taxon>
        <taxon>Roseobacteraceae</taxon>
        <taxon>Palleronia</taxon>
    </lineage>
</organism>
<sequence>MTIPNPSRSGGPTNLSVRLAETADDLRAAQRLRFEVFVEELGGSGELTDHDQRIEADRFDPLCRHLLLEDAARAEDDRIVGVYRLMTAAAAEEAGGFYSESEYDLTPLRESGRRLLELGRSCLHRDYRGGDAMVHLWGGLAELVATEGAEILFGVASFHGTDAEALAGPLSILHHRYLAPPELRVTARLPEAHPMDLLPEDQIDRVAAMRAMPSLIKGYLRLGGMVGEGAWIDRQFNTTDVCLIMDTASITERGRALYGRGRA</sequence>
<evidence type="ECO:0000313" key="12">
    <source>
        <dbReference type="Proteomes" id="UP000318590"/>
    </source>
</evidence>
<evidence type="ECO:0000256" key="4">
    <source>
        <dbReference type="ARBA" id="ARBA00023098"/>
    </source>
</evidence>
<gene>
    <name evidence="11" type="ORF">FEV53_07420</name>
</gene>
<dbReference type="OrthoDB" id="9787072at2"/>
<dbReference type="RefSeq" id="WP_142834177.1">
    <property type="nucleotide sequence ID" value="NZ_VFSV01000009.1"/>
</dbReference>
<proteinExistence type="inferred from homology"/>
<evidence type="ECO:0000256" key="2">
    <source>
        <dbReference type="ARBA" id="ARBA00022516"/>
    </source>
</evidence>
<protein>
    <recommendedName>
        <fullName evidence="8">L-ornithine N(alpha)-acyltransferase</fullName>
        <ecNumber evidence="7">2.3.2.30</ecNumber>
    </recommendedName>
</protein>
<dbReference type="PANTHER" id="PTHR37323">
    <property type="entry name" value="GCN5-RELATED N-ACETYLTRANSFERASE"/>
    <property type="match status" value="1"/>
</dbReference>
<evidence type="ECO:0000256" key="8">
    <source>
        <dbReference type="ARBA" id="ARBA00039866"/>
    </source>
</evidence>
<dbReference type="InterPro" id="IPR016181">
    <property type="entry name" value="Acyl_CoA_acyltransferase"/>
</dbReference>
<evidence type="ECO:0000256" key="6">
    <source>
        <dbReference type="ARBA" id="ARBA00038095"/>
    </source>
</evidence>
<comment type="similarity">
    <text evidence="6">Belongs to the acetyltransferase family. OlsB subfamily.</text>
</comment>
<dbReference type="Pfam" id="PF13444">
    <property type="entry name" value="Acetyltransf_5"/>
    <property type="match status" value="1"/>
</dbReference>
<comment type="catalytic activity">
    <reaction evidence="10">
        <text>a (3R)-hydroxyacyl-[ACP] + L-ornithine = a lyso-ornithine lipid + holo-[ACP] + H(+)</text>
        <dbReference type="Rhea" id="RHEA:20633"/>
        <dbReference type="Rhea" id="RHEA-COMP:9685"/>
        <dbReference type="Rhea" id="RHEA-COMP:9945"/>
        <dbReference type="ChEBI" id="CHEBI:15378"/>
        <dbReference type="ChEBI" id="CHEBI:46911"/>
        <dbReference type="ChEBI" id="CHEBI:64479"/>
        <dbReference type="ChEBI" id="CHEBI:78827"/>
        <dbReference type="ChEBI" id="CHEBI:138482"/>
        <dbReference type="EC" id="2.3.2.30"/>
    </reaction>
    <physiologicalReaction direction="left-to-right" evidence="10">
        <dbReference type="Rhea" id="RHEA:20634"/>
    </physiologicalReaction>
</comment>
<name>A0A547Q670_9RHOB</name>
<comment type="caution">
    <text evidence="11">The sequence shown here is derived from an EMBL/GenBank/DDBJ whole genome shotgun (WGS) entry which is preliminary data.</text>
</comment>
<keyword evidence="3 11" id="KW-0808">Transferase</keyword>
<accession>A0A547Q670</accession>
<dbReference type="SUPFAM" id="SSF55729">
    <property type="entry name" value="Acyl-CoA N-acyltransferases (Nat)"/>
    <property type="match status" value="1"/>
</dbReference>
<keyword evidence="2" id="KW-0444">Lipid biosynthesis</keyword>
<dbReference type="InterPro" id="IPR052351">
    <property type="entry name" value="Ornithine_N-alpha-AT"/>
</dbReference>
<evidence type="ECO:0000256" key="3">
    <source>
        <dbReference type="ARBA" id="ARBA00022679"/>
    </source>
</evidence>
<evidence type="ECO:0000256" key="1">
    <source>
        <dbReference type="ARBA" id="ARBA00005189"/>
    </source>
</evidence>
<evidence type="ECO:0000256" key="7">
    <source>
        <dbReference type="ARBA" id="ARBA00039058"/>
    </source>
</evidence>
<dbReference type="Proteomes" id="UP000318590">
    <property type="component" value="Unassembled WGS sequence"/>
</dbReference>
<comment type="function">
    <text evidence="9">Catalyzes the first step in the biosynthesis of ornithine lipids, which are phosphorus-free membrane lipids. Catalyzes the 3-hydroxyacyl-acyl carrier protein-dependent acylation of ornithine to form lyso-ornithine lipid (LOL).</text>
</comment>
<reference evidence="11 12" key="1">
    <citation type="submission" date="2019-06" db="EMBL/GenBank/DDBJ databases">
        <title>Paenimaribius caenipelagi gen. nov., sp. nov., isolated from a tidal flat.</title>
        <authorList>
            <person name="Yoon J.-H."/>
        </authorList>
    </citation>
    <scope>NUCLEOTIDE SEQUENCE [LARGE SCALE GENOMIC DNA]</scope>
    <source>
        <strain evidence="11 12">JBTF-M29</strain>
    </source>
</reference>
<evidence type="ECO:0000256" key="9">
    <source>
        <dbReference type="ARBA" id="ARBA00045724"/>
    </source>
</evidence>
<keyword evidence="5" id="KW-0012">Acyltransferase</keyword>
<evidence type="ECO:0000256" key="10">
    <source>
        <dbReference type="ARBA" id="ARBA00047785"/>
    </source>
</evidence>